<feature type="compositionally biased region" description="Basic and acidic residues" evidence="1">
    <location>
        <begin position="81"/>
        <end position="96"/>
    </location>
</feature>
<keyword evidence="3" id="KW-1185">Reference proteome</keyword>
<dbReference type="OMA" id="HEGRNDN"/>
<feature type="compositionally biased region" description="Basic and acidic residues" evidence="1">
    <location>
        <begin position="121"/>
        <end position="137"/>
    </location>
</feature>
<name>E3LCX8_CAERE</name>
<sequence length="534" mass="62829">MNEDPPPAGDPNSRKRKAAEEKQQKEEKKARDSVPDDQQETTEKEKEPEDQKETKKQNEEADFSFAGKPKAGNQEPIGMKETNKDERTSVELKKEENPEEEQIWLPSPDRLVGMEQVAATEADKKKSELMGERKPEILDQIAPSSKKQRESKFTMAVRKSFAANDFKQMAIDVLHKAPRKERLEFRKVLELRRDLSMHNLTEIQKIDIEIVLERLQETELEKELNIVEAVQEKKKMNQDPPPPGDPNLKPPVPVIDYAEQARQKMAEREKKLDELMERNAKIRQEIKDMDAKEAERKKKQEQRGMEKDQSKDGSESSTSQPERSDAVIELIKLVEREAMRLQIIKDKKAKERAFSPAATSSLRDPTLLKLPKLVIDYMKQARQKQAARVMEMFELLDREAMRRLEIKYMDAREAETKKREEQRSMEKDQSKDGSKSSTSQPEQLKEKQSRERLQKRTRNRRKRKLVTVLKMVSKGCRREGREIYEKKNSIKLLRQLNNRAFRSFKWPFEKAWQKMISYRWRLNQHFHQQPEPTS</sequence>
<feature type="compositionally biased region" description="Pro residues" evidence="1">
    <location>
        <begin position="239"/>
        <end position="252"/>
    </location>
</feature>
<evidence type="ECO:0000313" key="2">
    <source>
        <dbReference type="EMBL" id="EFO82618.1"/>
    </source>
</evidence>
<feature type="region of interest" description="Disordered" evidence="1">
    <location>
        <begin position="1"/>
        <end position="151"/>
    </location>
</feature>
<evidence type="ECO:0000256" key="1">
    <source>
        <dbReference type="SAM" id="MobiDB-lite"/>
    </source>
</evidence>
<reference evidence="2" key="1">
    <citation type="submission" date="2007-07" db="EMBL/GenBank/DDBJ databases">
        <title>PCAP assembly of the Caenorhabditis remanei genome.</title>
        <authorList>
            <consortium name="The Caenorhabditis remanei Sequencing Consortium"/>
            <person name="Wilson R.K."/>
        </authorList>
    </citation>
    <scope>NUCLEOTIDE SEQUENCE [LARGE SCALE GENOMIC DNA]</scope>
    <source>
        <strain evidence="2">PB4641</strain>
    </source>
</reference>
<gene>
    <name evidence="2" type="ORF">CRE_00071</name>
</gene>
<dbReference type="InParanoid" id="E3LCX8"/>
<feature type="region of interest" description="Disordered" evidence="1">
    <location>
        <begin position="413"/>
        <end position="465"/>
    </location>
</feature>
<feature type="compositionally biased region" description="Basic and acidic residues" evidence="1">
    <location>
        <begin position="443"/>
        <end position="454"/>
    </location>
</feature>
<protein>
    <submittedName>
        <fullName evidence="2">Uncharacterized protein</fullName>
    </submittedName>
</protein>
<proteinExistence type="predicted"/>
<feature type="compositionally biased region" description="Basic and acidic residues" evidence="1">
    <location>
        <begin position="18"/>
        <end position="34"/>
    </location>
</feature>
<feature type="compositionally biased region" description="Basic residues" evidence="1">
    <location>
        <begin position="455"/>
        <end position="465"/>
    </location>
</feature>
<feature type="region of interest" description="Disordered" evidence="1">
    <location>
        <begin position="233"/>
        <end position="252"/>
    </location>
</feature>
<accession>E3LCX8</accession>
<evidence type="ECO:0000313" key="3">
    <source>
        <dbReference type="Proteomes" id="UP000008281"/>
    </source>
</evidence>
<feature type="compositionally biased region" description="Basic and acidic residues" evidence="1">
    <location>
        <begin position="413"/>
        <end position="434"/>
    </location>
</feature>
<feature type="compositionally biased region" description="Basic and acidic residues" evidence="1">
    <location>
        <begin position="41"/>
        <end position="59"/>
    </location>
</feature>
<feature type="region of interest" description="Disordered" evidence="1">
    <location>
        <begin position="283"/>
        <end position="324"/>
    </location>
</feature>
<dbReference type="Proteomes" id="UP000008281">
    <property type="component" value="Unassembled WGS sequence"/>
</dbReference>
<dbReference type="AlphaFoldDB" id="E3LCX8"/>
<dbReference type="EMBL" id="DS268407">
    <property type="protein sequence ID" value="EFO82618.1"/>
    <property type="molecule type" value="Genomic_DNA"/>
</dbReference>
<organism evidence="3">
    <name type="scientific">Caenorhabditis remanei</name>
    <name type="common">Caenorhabditis vulgaris</name>
    <dbReference type="NCBI Taxonomy" id="31234"/>
    <lineage>
        <taxon>Eukaryota</taxon>
        <taxon>Metazoa</taxon>
        <taxon>Ecdysozoa</taxon>
        <taxon>Nematoda</taxon>
        <taxon>Chromadorea</taxon>
        <taxon>Rhabditida</taxon>
        <taxon>Rhabditina</taxon>
        <taxon>Rhabditomorpha</taxon>
        <taxon>Rhabditoidea</taxon>
        <taxon>Rhabditidae</taxon>
        <taxon>Peloderinae</taxon>
        <taxon>Caenorhabditis</taxon>
    </lineage>
</organism>
<feature type="compositionally biased region" description="Basic and acidic residues" evidence="1">
    <location>
        <begin position="283"/>
        <end position="314"/>
    </location>
</feature>
<dbReference type="HOGENOM" id="CLU_510232_0_0_1"/>